<proteinExistence type="predicted"/>
<gene>
    <name evidence="4" type="ORF">AXK61_12305</name>
</gene>
<feature type="signal peptide" evidence="2">
    <location>
        <begin position="1"/>
        <end position="21"/>
    </location>
</feature>
<protein>
    <recommendedName>
        <fullName evidence="3">AB hydrolase-1 domain-containing protein</fullName>
    </recommendedName>
</protein>
<dbReference type="Pfam" id="PF00561">
    <property type="entry name" value="Abhydrolase_1"/>
    <property type="match status" value="1"/>
</dbReference>
<dbReference type="SUPFAM" id="SSF53474">
    <property type="entry name" value="alpha/beta-Hydrolases"/>
    <property type="match status" value="1"/>
</dbReference>
<keyword evidence="2" id="KW-0732">Signal</keyword>
<comment type="caution">
    <text evidence="4">The sequence shown here is derived from an EMBL/GenBank/DDBJ whole genome shotgun (WGS) entry which is preliminary data.</text>
</comment>
<evidence type="ECO:0000313" key="4">
    <source>
        <dbReference type="EMBL" id="KXO89367.1"/>
    </source>
</evidence>
<feature type="compositionally biased region" description="Low complexity" evidence="1">
    <location>
        <begin position="237"/>
        <end position="247"/>
    </location>
</feature>
<feature type="domain" description="AB hydrolase-1" evidence="3">
    <location>
        <begin position="68"/>
        <end position="168"/>
    </location>
</feature>
<dbReference type="Proteomes" id="UP000070409">
    <property type="component" value="Unassembled WGS sequence"/>
</dbReference>
<dbReference type="Gene3D" id="3.40.50.1820">
    <property type="entry name" value="alpha/beta hydrolase"/>
    <property type="match status" value="1"/>
</dbReference>
<dbReference type="InterPro" id="IPR000073">
    <property type="entry name" value="AB_hydrolase_1"/>
</dbReference>
<evidence type="ECO:0000259" key="3">
    <source>
        <dbReference type="Pfam" id="PF00561"/>
    </source>
</evidence>
<evidence type="ECO:0000256" key="2">
    <source>
        <dbReference type="SAM" id="SignalP"/>
    </source>
</evidence>
<evidence type="ECO:0000313" key="5">
    <source>
        <dbReference type="Proteomes" id="UP000070409"/>
    </source>
</evidence>
<feature type="region of interest" description="Disordered" evidence="1">
    <location>
        <begin position="223"/>
        <end position="274"/>
    </location>
</feature>
<reference evidence="4 5" key="1">
    <citation type="submission" date="2016-02" db="EMBL/GenBank/DDBJ databases">
        <authorList>
            <person name="Teng J.L."/>
            <person name="Tang Y."/>
            <person name="Huang Y."/>
            <person name="Guo F."/>
            <person name="Wei W."/>
            <person name="Chen J.H."/>
            <person name="Wong S.Y."/>
            <person name="Lau S.K."/>
            <person name="Woo P.C."/>
        </authorList>
    </citation>
    <scope>NUCLEOTIDE SEQUENCE [LARGE SCALE GENOMIC DNA]</scope>
    <source>
        <strain evidence="4 5">JCM 13375</strain>
    </source>
</reference>
<feature type="compositionally biased region" description="Basic residues" evidence="1">
    <location>
        <begin position="225"/>
        <end position="236"/>
    </location>
</feature>
<dbReference type="EMBL" id="LSRE01000050">
    <property type="protein sequence ID" value="KXO89367.1"/>
    <property type="molecule type" value="Genomic_DNA"/>
</dbReference>
<evidence type="ECO:0000256" key="1">
    <source>
        <dbReference type="SAM" id="MobiDB-lite"/>
    </source>
</evidence>
<organism evidence="4 5">
    <name type="scientific">Tsukamurella pseudospumae</name>
    <dbReference type="NCBI Taxonomy" id="239498"/>
    <lineage>
        <taxon>Bacteria</taxon>
        <taxon>Bacillati</taxon>
        <taxon>Actinomycetota</taxon>
        <taxon>Actinomycetes</taxon>
        <taxon>Mycobacteriales</taxon>
        <taxon>Tsukamurellaceae</taxon>
        <taxon>Tsukamurella</taxon>
    </lineage>
</organism>
<accession>A0A137YU03</accession>
<name>A0A137YU03_9ACTN</name>
<keyword evidence="5" id="KW-1185">Reference proteome</keyword>
<dbReference type="InterPro" id="IPR029058">
    <property type="entry name" value="AB_hydrolase_fold"/>
</dbReference>
<sequence>MNRRFFLTGATTLGLAAAKTAACTTTEDRAGAPTSATPAAGSTSFDRIVLQSADGTAFALHSTGSGDLVVIHPSLARGAADFDVVAGLIAQQGFRVISFDPRGCGATRNGRPDAKLTLDDLAADVRLIIDTFGGGRAHLIGHDFGNRVMRRLAVLTPGAARSITLWGAGSGEPSKDAVAVLTSVIGARTPVPAFEEAVTRGFFAPGNDPSVWYTGWYEAGGCSRARPRGRPRRRPTRAAAPRRCSSCKADRTSSRRPRSPRLLRGSWATAPPGS</sequence>
<feature type="chain" id="PRO_5045703292" description="AB hydrolase-1 domain-containing protein" evidence="2">
    <location>
        <begin position="22"/>
        <end position="274"/>
    </location>
</feature>